<evidence type="ECO:0000256" key="6">
    <source>
        <dbReference type="ARBA" id="ARBA00038076"/>
    </source>
</evidence>
<name>A0A1Y1RR84_9MICC</name>
<evidence type="ECO:0000256" key="1">
    <source>
        <dbReference type="ARBA" id="ARBA00004651"/>
    </source>
</evidence>
<feature type="domain" description="ABC3 transporter permease C-terminal" evidence="8">
    <location>
        <begin position="563"/>
        <end position="676"/>
    </location>
</feature>
<feature type="transmembrane region" description="Helical" evidence="7">
    <location>
        <begin position="271"/>
        <end position="290"/>
    </location>
</feature>
<evidence type="ECO:0000256" key="3">
    <source>
        <dbReference type="ARBA" id="ARBA00022692"/>
    </source>
</evidence>
<comment type="caution">
    <text evidence="9">The sequence shown here is derived from an EMBL/GenBank/DDBJ whole genome shotgun (WGS) entry which is preliminary data.</text>
</comment>
<dbReference type="InterPro" id="IPR003838">
    <property type="entry name" value="ABC3_permease_C"/>
</dbReference>
<sequence>MKPFTVSGIYTVSPYGDEQSRAVFTPVPGGSGVSVYDFASGLAQFNGGGDKAEYDQILITVDGAPEVARAQLQEALTPYSDIVLASRAEQVTQEVGNRLGTASNFTIILLVFWLLALGLSVFIIANTFKVHAAARARELALLRVLGARQGSLVGMLLLEAGMLGGLSSLAGTAVAYLLAFALSFVSTGFLLVLSPVAGLTALLVCIATTVLGALLPAWQTRALSPVAALTPQMQPVTSTANGLRRSPLVVGLVFLTLAGLVLLVWQGEPLGYVTATTLIAIGLICFFPLATHLGSHALIRWATPYSSLHLAASNIRQSPTQAAVVGRIIFTCSAVLAAMLTGASTVQQSITHEIESHMPFGVEVPAQLETLDAAIRLQENAQEIPQVKAAVVAYPQASVTSNEAGMPDLTVYSADLDQVLKAGPESWELEHPDSTMLVGRLIAENNGWDEGSKVRVTGTQQNSQELTVHVVPQDLYVPLVPREVGRSVSGNSPIVSDSSVRTEGNLLLSFNRDASEDDQDTALTQIEELTGSDQLGFSGHVTQTRTLKRDMATVINTVLGLLSAALLISLIGIANTQVLTAYQRRRPYALLRAAGMSTVTLRKVISLETVLIASTAVLLGILAGIATGLLLLQSIEDLDLTYTVNILGLLLVAVGGLALAWLTALIPAVRASRYPPVKALAETAS</sequence>
<organism evidence="9 10">
    <name type="scientific">Rothia nasimurium</name>
    <dbReference type="NCBI Taxonomy" id="85336"/>
    <lineage>
        <taxon>Bacteria</taxon>
        <taxon>Bacillati</taxon>
        <taxon>Actinomycetota</taxon>
        <taxon>Actinomycetes</taxon>
        <taxon>Micrococcales</taxon>
        <taxon>Micrococcaceae</taxon>
        <taxon>Rothia</taxon>
    </lineage>
</organism>
<comment type="similarity">
    <text evidence="6">Belongs to the ABC-4 integral membrane protein family.</text>
</comment>
<evidence type="ECO:0000256" key="4">
    <source>
        <dbReference type="ARBA" id="ARBA00022989"/>
    </source>
</evidence>
<evidence type="ECO:0000259" key="8">
    <source>
        <dbReference type="Pfam" id="PF02687"/>
    </source>
</evidence>
<dbReference type="AlphaFoldDB" id="A0A1Y1RR84"/>
<comment type="subcellular location">
    <subcellularLocation>
        <location evidence="1">Cell membrane</location>
        <topology evidence="1">Multi-pass membrane protein</topology>
    </subcellularLocation>
</comment>
<keyword evidence="5 7" id="KW-0472">Membrane</keyword>
<feature type="transmembrane region" description="Helical" evidence="7">
    <location>
        <begin position="248"/>
        <end position="265"/>
    </location>
</feature>
<gene>
    <name evidence="9" type="ORF">A7979_01755</name>
</gene>
<evidence type="ECO:0000313" key="10">
    <source>
        <dbReference type="Proteomes" id="UP000192359"/>
    </source>
</evidence>
<dbReference type="PANTHER" id="PTHR30572:SF4">
    <property type="entry name" value="ABC TRANSPORTER PERMEASE YTRF"/>
    <property type="match status" value="1"/>
</dbReference>
<dbReference type="Proteomes" id="UP000192359">
    <property type="component" value="Unassembled WGS sequence"/>
</dbReference>
<evidence type="ECO:0000256" key="2">
    <source>
        <dbReference type="ARBA" id="ARBA00022475"/>
    </source>
</evidence>
<feature type="transmembrane region" description="Helical" evidence="7">
    <location>
        <begin position="199"/>
        <end position="218"/>
    </location>
</feature>
<feature type="transmembrane region" description="Helical" evidence="7">
    <location>
        <begin position="610"/>
        <end position="632"/>
    </location>
</feature>
<feature type="transmembrane region" description="Helical" evidence="7">
    <location>
        <begin position="170"/>
        <end position="193"/>
    </location>
</feature>
<keyword evidence="4 7" id="KW-1133">Transmembrane helix</keyword>
<accession>A0A1Y1RR84</accession>
<keyword evidence="3 7" id="KW-0812">Transmembrane</keyword>
<dbReference type="RefSeq" id="WP_083091298.1">
    <property type="nucleotide sequence ID" value="NZ_LXWF01000011.1"/>
</dbReference>
<feature type="domain" description="ABC3 transporter permease C-terminal" evidence="8">
    <location>
        <begin position="111"/>
        <end position="225"/>
    </location>
</feature>
<evidence type="ECO:0000313" key="9">
    <source>
        <dbReference type="EMBL" id="ORC22229.1"/>
    </source>
</evidence>
<feature type="transmembrane region" description="Helical" evidence="7">
    <location>
        <begin position="554"/>
        <end position="574"/>
    </location>
</feature>
<dbReference type="GO" id="GO:0005886">
    <property type="term" value="C:plasma membrane"/>
    <property type="evidence" value="ECO:0007669"/>
    <property type="project" value="UniProtKB-SubCell"/>
</dbReference>
<dbReference type="Pfam" id="PF02687">
    <property type="entry name" value="FtsX"/>
    <property type="match status" value="2"/>
</dbReference>
<dbReference type="GO" id="GO:0022857">
    <property type="term" value="F:transmembrane transporter activity"/>
    <property type="evidence" value="ECO:0007669"/>
    <property type="project" value="TreeGrafter"/>
</dbReference>
<evidence type="ECO:0000256" key="7">
    <source>
        <dbReference type="SAM" id="Phobius"/>
    </source>
</evidence>
<protein>
    <recommendedName>
        <fullName evidence="8">ABC3 transporter permease C-terminal domain-containing protein</fullName>
    </recommendedName>
</protein>
<keyword evidence="10" id="KW-1185">Reference proteome</keyword>
<proteinExistence type="inferred from homology"/>
<dbReference type="InterPro" id="IPR050250">
    <property type="entry name" value="Macrolide_Exporter_MacB"/>
</dbReference>
<dbReference type="EMBL" id="LXWF01000011">
    <property type="protein sequence ID" value="ORC22229.1"/>
    <property type="molecule type" value="Genomic_DNA"/>
</dbReference>
<feature type="transmembrane region" description="Helical" evidence="7">
    <location>
        <begin position="107"/>
        <end position="128"/>
    </location>
</feature>
<dbReference type="PANTHER" id="PTHR30572">
    <property type="entry name" value="MEMBRANE COMPONENT OF TRANSPORTER-RELATED"/>
    <property type="match status" value="1"/>
</dbReference>
<evidence type="ECO:0000256" key="5">
    <source>
        <dbReference type="ARBA" id="ARBA00023136"/>
    </source>
</evidence>
<feature type="transmembrane region" description="Helical" evidence="7">
    <location>
        <begin position="644"/>
        <end position="666"/>
    </location>
</feature>
<reference evidence="9 10" key="1">
    <citation type="submission" date="2016-05" db="EMBL/GenBank/DDBJ databases">
        <title>Draft genome sequence of a porcine commensal Rothia nasimurium.</title>
        <authorList>
            <person name="Gaiser R.A."/>
            <person name="Van Baarlen P."/>
            <person name="Wells J.M."/>
        </authorList>
    </citation>
    <scope>NUCLEOTIDE SEQUENCE [LARGE SCALE GENOMIC DNA]</scope>
    <source>
        <strain evidence="9 10">PT-32</strain>
    </source>
</reference>
<keyword evidence="2" id="KW-1003">Cell membrane</keyword>